<dbReference type="PANTHER" id="PTHR31973:SF113">
    <property type="entry name" value="PROTEIN FAR1-RELATED SEQUENCE 5-LIKE"/>
    <property type="match status" value="1"/>
</dbReference>
<evidence type="ECO:0000313" key="8">
    <source>
        <dbReference type="Proteomes" id="UP000824120"/>
    </source>
</evidence>
<sequence length="263" mass="30680">MGKAYRKEDFDKLMAKVDKIDHSVKEYLEDAGYEKWSRVHSTVNRGRMMTLNIAECINGCLVEARQLSILEFLEEVRILFGSWHCKNREITSYTKDILGRRFEEVLIINAFKSLKIEVVPSSEFIFPVYEVGRRYIVCLERKVYSCGRFQLDEIPCAHAIAVLKEKNVKDMHPYCSDYYKPDASAKTYEIPMVPMPDKEDWSAPDDVVAKTVYPPRYRRLAGRPRKRRKKNADEKIIVNTNCCGQCGQEGHNRRSCTFFPKEK</sequence>
<comment type="caution">
    <text evidence="7">The sequence shown here is derived from an EMBL/GenBank/DDBJ whole genome shotgun (WGS) entry which is preliminary data.</text>
</comment>
<keyword evidence="2 4" id="KW-0863">Zinc-finger</keyword>
<evidence type="ECO:0000256" key="2">
    <source>
        <dbReference type="ARBA" id="ARBA00022771"/>
    </source>
</evidence>
<protein>
    <recommendedName>
        <fullName evidence="9">CCHC-type domain-containing protein</fullName>
    </recommendedName>
</protein>
<dbReference type="PROSITE" id="PS50158">
    <property type="entry name" value="ZF_CCHC"/>
    <property type="match status" value="1"/>
</dbReference>
<dbReference type="Pfam" id="PF04434">
    <property type="entry name" value="SWIM"/>
    <property type="match status" value="1"/>
</dbReference>
<dbReference type="OrthoDB" id="1895098at2759"/>
<feature type="domain" description="CCHC-type" evidence="5">
    <location>
        <begin position="243"/>
        <end position="256"/>
    </location>
</feature>
<reference evidence="7 8" key="1">
    <citation type="submission" date="2020-09" db="EMBL/GenBank/DDBJ databases">
        <title>De no assembly of potato wild relative species, Solanum commersonii.</title>
        <authorList>
            <person name="Cho K."/>
        </authorList>
    </citation>
    <scope>NUCLEOTIDE SEQUENCE [LARGE SCALE GENOMIC DNA]</scope>
    <source>
        <strain evidence="7">LZ3.2</strain>
        <tissue evidence="7">Leaf</tissue>
    </source>
</reference>
<dbReference type="Proteomes" id="UP000824120">
    <property type="component" value="Chromosome 11"/>
</dbReference>
<organism evidence="7 8">
    <name type="scientific">Solanum commersonii</name>
    <name type="common">Commerson's wild potato</name>
    <name type="synonym">Commerson's nightshade</name>
    <dbReference type="NCBI Taxonomy" id="4109"/>
    <lineage>
        <taxon>Eukaryota</taxon>
        <taxon>Viridiplantae</taxon>
        <taxon>Streptophyta</taxon>
        <taxon>Embryophyta</taxon>
        <taxon>Tracheophyta</taxon>
        <taxon>Spermatophyta</taxon>
        <taxon>Magnoliopsida</taxon>
        <taxon>eudicotyledons</taxon>
        <taxon>Gunneridae</taxon>
        <taxon>Pentapetalae</taxon>
        <taxon>asterids</taxon>
        <taxon>lamiids</taxon>
        <taxon>Solanales</taxon>
        <taxon>Solanaceae</taxon>
        <taxon>Solanoideae</taxon>
        <taxon>Solaneae</taxon>
        <taxon>Solanum</taxon>
    </lineage>
</organism>
<keyword evidence="8" id="KW-1185">Reference proteome</keyword>
<dbReference type="InterPro" id="IPR007527">
    <property type="entry name" value="Znf_SWIM"/>
</dbReference>
<dbReference type="InterPro" id="IPR001878">
    <property type="entry name" value="Znf_CCHC"/>
</dbReference>
<evidence type="ECO:0000256" key="4">
    <source>
        <dbReference type="PROSITE-ProRule" id="PRU00047"/>
    </source>
</evidence>
<dbReference type="GO" id="GO:0003676">
    <property type="term" value="F:nucleic acid binding"/>
    <property type="evidence" value="ECO:0007669"/>
    <property type="project" value="InterPro"/>
</dbReference>
<dbReference type="PROSITE" id="PS50966">
    <property type="entry name" value="ZF_SWIM"/>
    <property type="match status" value="1"/>
</dbReference>
<name>A0A9J5WK81_SOLCO</name>
<evidence type="ECO:0000256" key="1">
    <source>
        <dbReference type="ARBA" id="ARBA00022723"/>
    </source>
</evidence>
<dbReference type="EMBL" id="JACXVP010000011">
    <property type="protein sequence ID" value="KAG5575797.1"/>
    <property type="molecule type" value="Genomic_DNA"/>
</dbReference>
<evidence type="ECO:0000259" key="5">
    <source>
        <dbReference type="PROSITE" id="PS50158"/>
    </source>
</evidence>
<accession>A0A9J5WK81</accession>
<feature type="domain" description="SWIM-type" evidence="6">
    <location>
        <begin position="135"/>
        <end position="167"/>
    </location>
</feature>
<evidence type="ECO:0000256" key="3">
    <source>
        <dbReference type="ARBA" id="ARBA00022833"/>
    </source>
</evidence>
<dbReference type="GO" id="GO:0008270">
    <property type="term" value="F:zinc ion binding"/>
    <property type="evidence" value="ECO:0007669"/>
    <property type="project" value="UniProtKB-KW"/>
</dbReference>
<evidence type="ECO:0000259" key="6">
    <source>
        <dbReference type="PROSITE" id="PS50966"/>
    </source>
</evidence>
<evidence type="ECO:0008006" key="9">
    <source>
        <dbReference type="Google" id="ProtNLM"/>
    </source>
</evidence>
<keyword evidence="1" id="KW-0479">Metal-binding</keyword>
<keyword evidence="3" id="KW-0862">Zinc</keyword>
<dbReference type="InterPro" id="IPR006564">
    <property type="entry name" value="Znf_PMZ"/>
</dbReference>
<gene>
    <name evidence="7" type="ORF">H5410_055931</name>
</gene>
<proteinExistence type="predicted"/>
<dbReference type="PANTHER" id="PTHR31973">
    <property type="entry name" value="POLYPROTEIN, PUTATIVE-RELATED"/>
    <property type="match status" value="1"/>
</dbReference>
<evidence type="ECO:0000313" key="7">
    <source>
        <dbReference type="EMBL" id="KAG5575797.1"/>
    </source>
</evidence>
<dbReference type="AlphaFoldDB" id="A0A9J5WK81"/>
<dbReference type="SMART" id="SM00575">
    <property type="entry name" value="ZnF_PMZ"/>
    <property type="match status" value="1"/>
</dbReference>